<dbReference type="AlphaFoldDB" id="A0A0R3R6E9"/>
<accession>A0A0R3R6E9</accession>
<proteinExistence type="predicted"/>
<organism evidence="2">
    <name type="scientific">Brugia timori</name>
    <dbReference type="NCBI Taxonomy" id="42155"/>
    <lineage>
        <taxon>Eukaryota</taxon>
        <taxon>Metazoa</taxon>
        <taxon>Ecdysozoa</taxon>
        <taxon>Nematoda</taxon>
        <taxon>Chromadorea</taxon>
        <taxon>Rhabditida</taxon>
        <taxon>Spirurina</taxon>
        <taxon>Spiruromorpha</taxon>
        <taxon>Filarioidea</taxon>
        <taxon>Onchocercidae</taxon>
        <taxon>Brugia</taxon>
    </lineage>
</organism>
<keyword evidence="1" id="KW-1133">Transmembrane helix</keyword>
<protein>
    <submittedName>
        <fullName evidence="2">Ovule protein</fullName>
    </submittedName>
</protein>
<name>A0A0R3R6E9_9BILA</name>
<keyword evidence="1" id="KW-0812">Transmembrane</keyword>
<feature type="transmembrane region" description="Helical" evidence="1">
    <location>
        <begin position="42"/>
        <end position="62"/>
    </location>
</feature>
<keyword evidence="1" id="KW-0472">Membrane</keyword>
<evidence type="ECO:0000256" key="1">
    <source>
        <dbReference type="SAM" id="Phobius"/>
    </source>
</evidence>
<reference evidence="2" key="1">
    <citation type="submission" date="2017-02" db="UniProtKB">
        <authorList>
            <consortium name="WormBaseParasite"/>
        </authorList>
    </citation>
    <scope>IDENTIFICATION</scope>
</reference>
<sequence length="64" mass="7632">LTFNFKKRLCLELFHFNFLLLLLLGTGEIQKQNLFFVSQAHSFLRCFFVYVLFFTVSCKSIVNF</sequence>
<dbReference type="WBParaSite" id="BTMF_0001559301-mRNA-1">
    <property type="protein sequence ID" value="BTMF_0001559301-mRNA-1"/>
    <property type="gene ID" value="BTMF_0001559301"/>
</dbReference>
<feature type="transmembrane region" description="Helical" evidence="1">
    <location>
        <begin position="12"/>
        <end position="30"/>
    </location>
</feature>
<evidence type="ECO:0000313" key="2">
    <source>
        <dbReference type="WBParaSite" id="BTMF_0001559301-mRNA-1"/>
    </source>
</evidence>